<gene>
    <name evidence="1" type="ORF">SAMN05421805_102316</name>
</gene>
<dbReference type="AlphaFoldDB" id="A0A1I4VQC0"/>
<organism evidence="1 2">
    <name type="scientific">Saccharopolyspora antimicrobica</name>
    <dbReference type="NCBI Taxonomy" id="455193"/>
    <lineage>
        <taxon>Bacteria</taxon>
        <taxon>Bacillati</taxon>
        <taxon>Actinomycetota</taxon>
        <taxon>Actinomycetes</taxon>
        <taxon>Pseudonocardiales</taxon>
        <taxon>Pseudonocardiaceae</taxon>
        <taxon>Saccharopolyspora</taxon>
    </lineage>
</organism>
<reference evidence="1 2" key="1">
    <citation type="submission" date="2016-10" db="EMBL/GenBank/DDBJ databases">
        <authorList>
            <person name="de Groot N.N."/>
        </authorList>
    </citation>
    <scope>NUCLEOTIDE SEQUENCE [LARGE SCALE GENOMIC DNA]</scope>
    <source>
        <strain evidence="1 2">CPCC 201259</strain>
    </source>
</reference>
<dbReference type="Proteomes" id="UP000199398">
    <property type="component" value="Unassembled WGS sequence"/>
</dbReference>
<accession>A0A1I4VQC0</accession>
<evidence type="ECO:0000313" key="2">
    <source>
        <dbReference type="Proteomes" id="UP000199398"/>
    </source>
</evidence>
<proteinExistence type="predicted"/>
<dbReference type="EMBL" id="FOUP01000002">
    <property type="protein sequence ID" value="SFN03267.1"/>
    <property type="molecule type" value="Genomic_DNA"/>
</dbReference>
<evidence type="ECO:0000313" key="1">
    <source>
        <dbReference type="EMBL" id="SFN03267.1"/>
    </source>
</evidence>
<sequence length="98" mass="11072">MLVDGLDEVLDTAARHVVLRAIGALRELPAYQVLITSRPLDRRGFLGKVDQSRFPTFSIEPFTDGELREFAARMLRERQHPGPEDAAAEFLARVHRTS</sequence>
<name>A0A1I4VQC0_9PSEU</name>
<protein>
    <recommendedName>
        <fullName evidence="3">NACHT domain-containing protein</fullName>
    </recommendedName>
</protein>
<evidence type="ECO:0008006" key="3">
    <source>
        <dbReference type="Google" id="ProtNLM"/>
    </source>
</evidence>